<evidence type="ECO:0000256" key="1">
    <source>
        <dbReference type="ARBA" id="ARBA00022729"/>
    </source>
</evidence>
<dbReference type="GO" id="GO:0046872">
    <property type="term" value="F:metal ion binding"/>
    <property type="evidence" value="ECO:0007669"/>
    <property type="project" value="InterPro"/>
</dbReference>
<dbReference type="SUPFAM" id="SSF56300">
    <property type="entry name" value="Metallo-dependent phosphatases"/>
    <property type="match status" value="1"/>
</dbReference>
<dbReference type="InterPro" id="IPR008963">
    <property type="entry name" value="Purple_acid_Pase-like_N"/>
</dbReference>
<dbReference type="AlphaFoldDB" id="A0A512AVI5"/>
<dbReference type="InterPro" id="IPR029052">
    <property type="entry name" value="Metallo-depent_PP-like"/>
</dbReference>
<feature type="domain" description="Calcineurin-like phosphoesterase" evidence="2">
    <location>
        <begin position="138"/>
        <end position="352"/>
    </location>
</feature>
<comment type="caution">
    <text evidence="4">The sequence shown here is derived from an EMBL/GenBank/DDBJ whole genome shotgun (WGS) entry which is preliminary data.</text>
</comment>
<sequence length="532" mass="60090">MMKHFFTFLLLLYVPLVVFSQETELVKPKKVLSTKSRGTLPALIRGPYLQVATTNSMVIRWRTDALSRSRVRYGATAENLNLTADDTKLKTEHIIKLTGLMPNTKYYYSIGSLQDTLQRGADNFFVTLPPAGEEGKYKIGIFGDCGQNSVLHRSVRDQFIKYLGNNTLTSWMLLGDNAYPDGEDAQYQTNFFNIHKDNLLKKYPLFPVPGNHDYHDIEFTNAVAQRTHEISYYSNFSMPTEGESGGVASNNQAYYSYDVGNIHFLALDSYGMEENKYRLSDTLGPQVQWIKKDLAANKNKGWVVAYWHHPPYTMGSHNSDTETELVKIRENFIQILERAGVDLIICGHSHNYERSRMMMGHYGMEPTFNAAKYNLSQSSGKYDGSNNSGPYLKDDKNDKGIVYVMTGSVASVGRMKPSFPHDAMPFANSTIGGSAILEVEGNRLDFKWICADGVIRDQFTMMKNVNKKTKIKAKRGEPLTMQASFPGKNYKWSAGTEKTRSIQIVPTAGTKTYTVTDEFNNLKDTFEVKAVR</sequence>
<name>A0A512AVI5_9BACT</name>
<gene>
    <name evidence="4" type="ORF">AAE02nite_13890</name>
</gene>
<dbReference type="Gene3D" id="2.60.40.380">
    <property type="entry name" value="Purple acid phosphatase-like, N-terminal"/>
    <property type="match status" value="1"/>
</dbReference>
<evidence type="ECO:0008006" key="6">
    <source>
        <dbReference type="Google" id="ProtNLM"/>
    </source>
</evidence>
<feature type="domain" description="Purple acid phosphatase N-terminal" evidence="3">
    <location>
        <begin position="48"/>
        <end position="113"/>
    </location>
</feature>
<dbReference type="InterPro" id="IPR004843">
    <property type="entry name" value="Calcineurin-like_PHP"/>
</dbReference>
<evidence type="ECO:0000313" key="5">
    <source>
        <dbReference type="Proteomes" id="UP000321532"/>
    </source>
</evidence>
<dbReference type="EMBL" id="BJYS01000007">
    <property type="protein sequence ID" value="GEO03725.1"/>
    <property type="molecule type" value="Genomic_DNA"/>
</dbReference>
<dbReference type="InterPro" id="IPR015914">
    <property type="entry name" value="PAPs_N"/>
</dbReference>
<dbReference type="Gene3D" id="3.60.21.10">
    <property type="match status" value="1"/>
</dbReference>
<dbReference type="SUPFAM" id="SSF49363">
    <property type="entry name" value="Purple acid phosphatase, N-terminal domain"/>
    <property type="match status" value="1"/>
</dbReference>
<proteinExistence type="predicted"/>
<dbReference type="Pfam" id="PF00149">
    <property type="entry name" value="Metallophos"/>
    <property type="match status" value="1"/>
</dbReference>
<keyword evidence="1" id="KW-0732">Signal</keyword>
<evidence type="ECO:0000259" key="3">
    <source>
        <dbReference type="Pfam" id="PF16656"/>
    </source>
</evidence>
<dbReference type="Proteomes" id="UP000321532">
    <property type="component" value="Unassembled WGS sequence"/>
</dbReference>
<dbReference type="PANTHER" id="PTHR22953:SF153">
    <property type="entry name" value="PURPLE ACID PHOSPHATASE"/>
    <property type="match status" value="1"/>
</dbReference>
<accession>A0A512AVI5</accession>
<organism evidence="4 5">
    <name type="scientific">Adhaeribacter aerolatus</name>
    <dbReference type="NCBI Taxonomy" id="670289"/>
    <lineage>
        <taxon>Bacteria</taxon>
        <taxon>Pseudomonadati</taxon>
        <taxon>Bacteroidota</taxon>
        <taxon>Cytophagia</taxon>
        <taxon>Cytophagales</taxon>
        <taxon>Hymenobacteraceae</taxon>
        <taxon>Adhaeribacter</taxon>
    </lineage>
</organism>
<dbReference type="PANTHER" id="PTHR22953">
    <property type="entry name" value="ACID PHOSPHATASE RELATED"/>
    <property type="match status" value="1"/>
</dbReference>
<evidence type="ECO:0000259" key="2">
    <source>
        <dbReference type="Pfam" id="PF00149"/>
    </source>
</evidence>
<dbReference type="RefSeq" id="WP_218033449.1">
    <property type="nucleotide sequence ID" value="NZ_BJYS01000007.1"/>
</dbReference>
<evidence type="ECO:0000313" key="4">
    <source>
        <dbReference type="EMBL" id="GEO03725.1"/>
    </source>
</evidence>
<dbReference type="GO" id="GO:0003993">
    <property type="term" value="F:acid phosphatase activity"/>
    <property type="evidence" value="ECO:0007669"/>
    <property type="project" value="InterPro"/>
</dbReference>
<dbReference type="Pfam" id="PF16656">
    <property type="entry name" value="Pur_ac_phosph_N"/>
    <property type="match status" value="1"/>
</dbReference>
<protein>
    <recommendedName>
        <fullName evidence="6">Metallophosphoesterase</fullName>
    </recommendedName>
</protein>
<dbReference type="InterPro" id="IPR039331">
    <property type="entry name" value="PAPs-like"/>
</dbReference>
<reference evidence="4 5" key="1">
    <citation type="submission" date="2019-07" db="EMBL/GenBank/DDBJ databases">
        <title>Whole genome shotgun sequence of Adhaeribacter aerolatus NBRC 106133.</title>
        <authorList>
            <person name="Hosoyama A."/>
            <person name="Uohara A."/>
            <person name="Ohji S."/>
            <person name="Ichikawa N."/>
        </authorList>
    </citation>
    <scope>NUCLEOTIDE SEQUENCE [LARGE SCALE GENOMIC DNA]</scope>
    <source>
        <strain evidence="4 5">NBRC 106133</strain>
    </source>
</reference>
<keyword evidence="5" id="KW-1185">Reference proteome</keyword>